<dbReference type="InterPro" id="IPR045864">
    <property type="entry name" value="aa-tRNA-synth_II/BPL/LPL"/>
</dbReference>
<evidence type="ECO:0000313" key="3">
    <source>
        <dbReference type="Proteomes" id="UP000092445"/>
    </source>
</evidence>
<sequence length="159" mass="18006">MPATVNTAFEVSLPFVIIAVVSLLYIVDTPVGRSCKFPYRNPSNIIPQKENYQHDDRYAPYGSQFNDDPKEKKVFKDVQIPTVTRSCSSSESSSFELIPGNIQGNVVGLLTPYNLDIRLKWPNDVYAYGINKIGGLCLHSLLTHDFNKFQRKIEKFSTK</sequence>
<proteinExistence type="predicted"/>
<reference evidence="3" key="1">
    <citation type="submission" date="2014-03" db="EMBL/GenBank/DDBJ databases">
        <authorList>
            <person name="Aksoy S."/>
            <person name="Warren W."/>
            <person name="Wilson R.K."/>
        </authorList>
    </citation>
    <scope>NUCLEOTIDE SEQUENCE [LARGE SCALE GENOMIC DNA]</scope>
    <source>
        <strain evidence="3">IAEA</strain>
    </source>
</reference>
<accession>A0A1A9ZHG8</accession>
<protein>
    <recommendedName>
        <fullName evidence="4">BPL/LPL catalytic domain-containing protein</fullName>
    </recommendedName>
</protein>
<keyword evidence="1" id="KW-0812">Transmembrane</keyword>
<dbReference type="Gene3D" id="3.30.930.10">
    <property type="entry name" value="Bira Bifunctional Protein, Domain 2"/>
    <property type="match status" value="1"/>
</dbReference>
<organism evidence="2 3">
    <name type="scientific">Glossina pallidipes</name>
    <name type="common">Tsetse fly</name>
    <dbReference type="NCBI Taxonomy" id="7398"/>
    <lineage>
        <taxon>Eukaryota</taxon>
        <taxon>Metazoa</taxon>
        <taxon>Ecdysozoa</taxon>
        <taxon>Arthropoda</taxon>
        <taxon>Hexapoda</taxon>
        <taxon>Insecta</taxon>
        <taxon>Pterygota</taxon>
        <taxon>Neoptera</taxon>
        <taxon>Endopterygota</taxon>
        <taxon>Diptera</taxon>
        <taxon>Brachycera</taxon>
        <taxon>Muscomorpha</taxon>
        <taxon>Hippoboscoidea</taxon>
        <taxon>Glossinidae</taxon>
        <taxon>Glossina</taxon>
    </lineage>
</organism>
<name>A0A1A9ZHG8_GLOPL</name>
<keyword evidence="1" id="KW-1133">Transmembrane helix</keyword>
<keyword evidence="1" id="KW-0472">Membrane</keyword>
<dbReference type="STRING" id="7398.A0A1A9ZHG8"/>
<keyword evidence="3" id="KW-1185">Reference proteome</keyword>
<evidence type="ECO:0008006" key="4">
    <source>
        <dbReference type="Google" id="ProtNLM"/>
    </source>
</evidence>
<dbReference type="AlphaFoldDB" id="A0A1A9ZHG8"/>
<dbReference type="EnsemblMetazoa" id="GPAI014787-RA">
    <property type="protein sequence ID" value="GPAI014787-PA"/>
    <property type="gene ID" value="GPAI014787"/>
</dbReference>
<dbReference type="Proteomes" id="UP000092445">
    <property type="component" value="Unassembled WGS sequence"/>
</dbReference>
<feature type="transmembrane region" description="Helical" evidence="1">
    <location>
        <begin position="12"/>
        <end position="31"/>
    </location>
</feature>
<dbReference type="SUPFAM" id="SSF55681">
    <property type="entry name" value="Class II aaRS and biotin synthetases"/>
    <property type="match status" value="1"/>
</dbReference>
<dbReference type="VEuPathDB" id="VectorBase:GPAI014787"/>
<reference evidence="2" key="2">
    <citation type="submission" date="2020-05" db="UniProtKB">
        <authorList>
            <consortium name="EnsemblMetazoa"/>
        </authorList>
    </citation>
    <scope>IDENTIFICATION</scope>
    <source>
        <strain evidence="2">IAEA</strain>
    </source>
</reference>
<evidence type="ECO:0000256" key="1">
    <source>
        <dbReference type="SAM" id="Phobius"/>
    </source>
</evidence>
<evidence type="ECO:0000313" key="2">
    <source>
        <dbReference type="EnsemblMetazoa" id="GPAI014787-PA"/>
    </source>
</evidence>